<dbReference type="GO" id="GO:0016579">
    <property type="term" value="P:protein deubiquitination"/>
    <property type="evidence" value="ECO:0007669"/>
    <property type="project" value="TreeGrafter"/>
</dbReference>
<reference evidence="1" key="1">
    <citation type="journal article" date="2012" name="Nature">
        <title>The oyster genome reveals stress adaptation and complexity of shell formation.</title>
        <authorList>
            <person name="Zhang G."/>
            <person name="Fang X."/>
            <person name="Guo X."/>
            <person name="Li L."/>
            <person name="Luo R."/>
            <person name="Xu F."/>
            <person name="Yang P."/>
            <person name="Zhang L."/>
            <person name="Wang X."/>
            <person name="Qi H."/>
            <person name="Xiong Z."/>
            <person name="Que H."/>
            <person name="Xie Y."/>
            <person name="Holland P.W."/>
            <person name="Paps J."/>
            <person name="Zhu Y."/>
            <person name="Wu F."/>
            <person name="Chen Y."/>
            <person name="Wang J."/>
            <person name="Peng C."/>
            <person name="Meng J."/>
            <person name="Yang L."/>
            <person name="Liu J."/>
            <person name="Wen B."/>
            <person name="Zhang N."/>
            <person name="Huang Z."/>
            <person name="Zhu Q."/>
            <person name="Feng Y."/>
            <person name="Mount A."/>
            <person name="Hedgecock D."/>
            <person name="Xu Z."/>
            <person name="Liu Y."/>
            <person name="Domazet-Loso T."/>
            <person name="Du Y."/>
            <person name="Sun X."/>
            <person name="Zhang S."/>
            <person name="Liu B."/>
            <person name="Cheng P."/>
            <person name="Jiang X."/>
            <person name="Li J."/>
            <person name="Fan D."/>
            <person name="Wang W."/>
            <person name="Fu W."/>
            <person name="Wang T."/>
            <person name="Wang B."/>
            <person name="Zhang J."/>
            <person name="Peng Z."/>
            <person name="Li Y."/>
            <person name="Li N."/>
            <person name="Wang J."/>
            <person name="Chen M."/>
            <person name="He Y."/>
            <person name="Tan F."/>
            <person name="Song X."/>
            <person name="Zheng Q."/>
            <person name="Huang R."/>
            <person name="Yang H."/>
            <person name="Du X."/>
            <person name="Chen L."/>
            <person name="Yang M."/>
            <person name="Gaffney P.M."/>
            <person name="Wang S."/>
            <person name="Luo L."/>
            <person name="She Z."/>
            <person name="Ming Y."/>
            <person name="Huang W."/>
            <person name="Zhang S."/>
            <person name="Huang B."/>
            <person name="Zhang Y."/>
            <person name="Qu T."/>
            <person name="Ni P."/>
            <person name="Miao G."/>
            <person name="Wang J."/>
            <person name="Wang Q."/>
            <person name="Steinberg C.E."/>
            <person name="Wang H."/>
            <person name="Li N."/>
            <person name="Qian L."/>
            <person name="Zhang G."/>
            <person name="Li Y."/>
            <person name="Yang H."/>
            <person name="Liu X."/>
            <person name="Wang J."/>
            <person name="Yin Y."/>
            <person name="Wang J."/>
        </authorList>
    </citation>
    <scope>NUCLEOTIDE SEQUENCE [LARGE SCALE GENOMIC DNA]</scope>
    <source>
        <strain evidence="1">05x7-T-G4-1.051#20</strain>
    </source>
</reference>
<sequence length="181" mass="20894">MSSKISKYETDDADSVVSTGIYRVDISSYEEAYDLSPWCTPAVQKFAKENNFEIKDVYGDGNCLFRAVADQFMVNGCPGHTEVSLRESAIKHLENDPSKYGVHTSSFLFGETWEFYLQRMKKPGEWGDHIILQALADRHPVFMYRYRGGYNVWNPDRPKKINIIIPHSKGDRESRLHLHEI</sequence>
<dbReference type="CDD" id="cd22758">
    <property type="entry name" value="OTU_232R-like"/>
    <property type="match status" value="1"/>
</dbReference>
<evidence type="ECO:0000313" key="1">
    <source>
        <dbReference type="EMBL" id="EKC41588.1"/>
    </source>
</evidence>
<dbReference type="PANTHER" id="PTHR12419">
    <property type="entry name" value="OTU DOMAIN CONTAINING PROTEIN"/>
    <property type="match status" value="1"/>
</dbReference>
<protein>
    <submittedName>
        <fullName evidence="1">Uncharacterized protein</fullName>
    </submittedName>
</protein>
<dbReference type="InterPro" id="IPR050704">
    <property type="entry name" value="Peptidase_C85-like"/>
</dbReference>
<dbReference type="EMBL" id="JH818738">
    <property type="protein sequence ID" value="EKC41588.1"/>
    <property type="molecule type" value="Genomic_DNA"/>
</dbReference>
<name>K1R764_MAGGI</name>
<dbReference type="InterPro" id="IPR003323">
    <property type="entry name" value="OTU_dom"/>
</dbReference>
<dbReference type="AlphaFoldDB" id="K1R764"/>
<dbReference type="HOGENOM" id="CLU_1490411_0_0_1"/>
<dbReference type="InParanoid" id="K1R764"/>
<dbReference type="GO" id="GO:0004843">
    <property type="term" value="F:cysteine-type deubiquitinase activity"/>
    <property type="evidence" value="ECO:0007669"/>
    <property type="project" value="TreeGrafter"/>
</dbReference>
<proteinExistence type="predicted"/>
<dbReference type="SUPFAM" id="SSF54001">
    <property type="entry name" value="Cysteine proteinases"/>
    <property type="match status" value="1"/>
</dbReference>
<accession>K1R764</accession>
<gene>
    <name evidence="1" type="ORF">CGI_10025044</name>
</gene>
<dbReference type="PANTHER" id="PTHR12419:SF11">
    <property type="entry name" value="OTU DOMAIN-CONTAINING PROTEIN DDB_G0284757"/>
    <property type="match status" value="1"/>
</dbReference>
<dbReference type="PROSITE" id="PS50802">
    <property type="entry name" value="OTU"/>
    <property type="match status" value="1"/>
</dbReference>
<dbReference type="Gene3D" id="3.90.70.80">
    <property type="match status" value="1"/>
</dbReference>
<organism evidence="1">
    <name type="scientific">Magallana gigas</name>
    <name type="common">Pacific oyster</name>
    <name type="synonym">Crassostrea gigas</name>
    <dbReference type="NCBI Taxonomy" id="29159"/>
    <lineage>
        <taxon>Eukaryota</taxon>
        <taxon>Metazoa</taxon>
        <taxon>Spiralia</taxon>
        <taxon>Lophotrochozoa</taxon>
        <taxon>Mollusca</taxon>
        <taxon>Bivalvia</taxon>
        <taxon>Autobranchia</taxon>
        <taxon>Pteriomorphia</taxon>
        <taxon>Ostreida</taxon>
        <taxon>Ostreoidea</taxon>
        <taxon>Ostreidae</taxon>
        <taxon>Magallana</taxon>
    </lineage>
</organism>
<dbReference type="InterPro" id="IPR038765">
    <property type="entry name" value="Papain-like_cys_pep_sf"/>
</dbReference>
<dbReference type="Pfam" id="PF02338">
    <property type="entry name" value="OTU"/>
    <property type="match status" value="1"/>
</dbReference>